<protein>
    <submittedName>
        <fullName evidence="7">MFS transporter</fullName>
    </submittedName>
</protein>
<dbReference type="Pfam" id="PF07690">
    <property type="entry name" value="MFS_1"/>
    <property type="match status" value="1"/>
</dbReference>
<feature type="transmembrane region" description="Helical" evidence="5">
    <location>
        <begin position="163"/>
        <end position="183"/>
    </location>
</feature>
<sequence>MYQIENSAQVLAARRGAPGSRPARPWVNRTVLALGLTSLFTDVSAEMITTVLPLYLVFGLQLSPLVFGVVDGLYTGATAPVRLLAGLWADRARRHKEAAVAGYALSTLSRLGMLAVGNVWTALAGLVFIDRVGKGIRTAPRDAMISLATPREQWAAAFGAHRALDMVGAMGGPVLAFAVLAAVPGGYDAVFVVSLCAGLIGLGVVALFVRNPPMPAAAGSGAGVSLRAAARLLRRPGVTGLVVAGSLLGLATLSDGFVYLTLQDRLGFDIGFFPLLYVATSLVFMVLAVPVGRLADRHGRPRVFTAGYGSLLLIYLLLLTPWAGVGWVVVCLVLLGGYYAATDGVLMALAGAVLPARLRTSGMALITTATSLARLVSSLLFGLLWTVAGTRLAVGVLVAFLVPALVVAVVVLGRGRREVTDGDAAG</sequence>
<feature type="transmembrane region" description="Helical" evidence="5">
    <location>
        <begin position="392"/>
        <end position="412"/>
    </location>
</feature>
<keyword evidence="8" id="KW-1185">Reference proteome</keyword>
<dbReference type="InterPro" id="IPR011701">
    <property type="entry name" value="MFS"/>
</dbReference>
<feature type="domain" description="Major facilitator superfamily (MFS) profile" evidence="6">
    <location>
        <begin position="30"/>
        <end position="416"/>
    </location>
</feature>
<dbReference type="Gene3D" id="1.20.1250.20">
    <property type="entry name" value="MFS general substrate transporter like domains"/>
    <property type="match status" value="1"/>
</dbReference>
<dbReference type="SUPFAM" id="SSF103473">
    <property type="entry name" value="MFS general substrate transporter"/>
    <property type="match status" value="1"/>
</dbReference>
<feature type="transmembrane region" description="Helical" evidence="5">
    <location>
        <begin position="189"/>
        <end position="209"/>
    </location>
</feature>
<evidence type="ECO:0000259" key="6">
    <source>
        <dbReference type="PROSITE" id="PS50850"/>
    </source>
</evidence>
<organism evidence="7 8">
    <name type="scientific">Pseudonocardia acidicola</name>
    <dbReference type="NCBI Taxonomy" id="2724939"/>
    <lineage>
        <taxon>Bacteria</taxon>
        <taxon>Bacillati</taxon>
        <taxon>Actinomycetota</taxon>
        <taxon>Actinomycetes</taxon>
        <taxon>Pseudonocardiales</taxon>
        <taxon>Pseudonocardiaceae</taxon>
        <taxon>Pseudonocardia</taxon>
    </lineage>
</organism>
<evidence type="ECO:0000256" key="1">
    <source>
        <dbReference type="ARBA" id="ARBA00004651"/>
    </source>
</evidence>
<evidence type="ECO:0000256" key="3">
    <source>
        <dbReference type="ARBA" id="ARBA00022989"/>
    </source>
</evidence>
<feature type="transmembrane region" description="Helical" evidence="5">
    <location>
        <begin position="272"/>
        <end position="291"/>
    </location>
</feature>
<proteinExistence type="predicted"/>
<dbReference type="InterPro" id="IPR036259">
    <property type="entry name" value="MFS_trans_sf"/>
</dbReference>
<keyword evidence="4 5" id="KW-0472">Membrane</keyword>
<feature type="transmembrane region" description="Helical" evidence="5">
    <location>
        <begin position="237"/>
        <end position="260"/>
    </location>
</feature>
<keyword evidence="3 5" id="KW-1133">Transmembrane helix</keyword>
<evidence type="ECO:0000256" key="2">
    <source>
        <dbReference type="ARBA" id="ARBA00022692"/>
    </source>
</evidence>
<dbReference type="CDD" id="cd17370">
    <property type="entry name" value="MFS_MJ1317_like"/>
    <property type="match status" value="1"/>
</dbReference>
<evidence type="ECO:0000313" key="8">
    <source>
        <dbReference type="Proteomes" id="UP000820669"/>
    </source>
</evidence>
<dbReference type="PANTHER" id="PTHR23518:SF2">
    <property type="entry name" value="MAJOR FACILITATOR SUPERFAMILY TRANSPORTER"/>
    <property type="match status" value="1"/>
</dbReference>
<feature type="transmembrane region" description="Helical" evidence="5">
    <location>
        <begin position="362"/>
        <end position="386"/>
    </location>
</feature>
<dbReference type="InterPro" id="IPR020846">
    <property type="entry name" value="MFS_dom"/>
</dbReference>
<comment type="subcellular location">
    <subcellularLocation>
        <location evidence="1">Cell membrane</location>
        <topology evidence="1">Multi-pass membrane protein</topology>
    </subcellularLocation>
</comment>
<feature type="transmembrane region" description="Helical" evidence="5">
    <location>
        <begin position="111"/>
        <end position="129"/>
    </location>
</feature>
<comment type="caution">
    <text evidence="7">The sequence shown here is derived from an EMBL/GenBank/DDBJ whole genome shotgun (WGS) entry which is preliminary data.</text>
</comment>
<dbReference type="RefSeq" id="WP_169383557.1">
    <property type="nucleotide sequence ID" value="NZ_JAAXLA010000048.1"/>
</dbReference>
<dbReference type="PROSITE" id="PS50850">
    <property type="entry name" value="MFS"/>
    <property type="match status" value="1"/>
</dbReference>
<feature type="transmembrane region" description="Helical" evidence="5">
    <location>
        <begin position="325"/>
        <end position="350"/>
    </location>
</feature>
<dbReference type="EMBL" id="JAAXLA010000048">
    <property type="protein sequence ID" value="NMI00077.1"/>
    <property type="molecule type" value="Genomic_DNA"/>
</dbReference>
<evidence type="ECO:0000256" key="4">
    <source>
        <dbReference type="ARBA" id="ARBA00023136"/>
    </source>
</evidence>
<name>A0ABX1SET2_9PSEU</name>
<accession>A0ABX1SET2</accession>
<gene>
    <name evidence="7" type="ORF">HF526_22590</name>
</gene>
<feature type="transmembrane region" description="Helical" evidence="5">
    <location>
        <begin position="303"/>
        <end position="319"/>
    </location>
</feature>
<evidence type="ECO:0000313" key="7">
    <source>
        <dbReference type="EMBL" id="NMI00077.1"/>
    </source>
</evidence>
<dbReference type="PANTHER" id="PTHR23518">
    <property type="entry name" value="C-METHYLTRANSFERASE"/>
    <property type="match status" value="1"/>
</dbReference>
<keyword evidence="2 5" id="KW-0812">Transmembrane</keyword>
<evidence type="ECO:0000256" key="5">
    <source>
        <dbReference type="SAM" id="Phobius"/>
    </source>
</evidence>
<dbReference type="Proteomes" id="UP000820669">
    <property type="component" value="Unassembled WGS sequence"/>
</dbReference>
<reference evidence="7 8" key="1">
    <citation type="submission" date="2020-04" db="EMBL/GenBank/DDBJ databases">
        <authorList>
            <person name="Klaysubun C."/>
            <person name="Duangmal K."/>
            <person name="Lipun K."/>
        </authorList>
    </citation>
    <scope>NUCLEOTIDE SEQUENCE [LARGE SCALE GENOMIC DNA]</scope>
    <source>
        <strain evidence="7 8">K10HN5</strain>
    </source>
</reference>